<keyword evidence="2" id="KW-0328">Glycosyltransferase</keyword>
<feature type="transmembrane region" description="Helical" evidence="4">
    <location>
        <begin position="6"/>
        <end position="32"/>
    </location>
</feature>
<dbReference type="EMBL" id="FMYH01000001">
    <property type="protein sequence ID" value="SDB90407.1"/>
    <property type="molecule type" value="Genomic_DNA"/>
</dbReference>
<evidence type="ECO:0000256" key="3">
    <source>
        <dbReference type="ARBA" id="ARBA00022679"/>
    </source>
</evidence>
<dbReference type="Proteomes" id="UP000199039">
    <property type="component" value="Unassembled WGS sequence"/>
</dbReference>
<dbReference type="CDD" id="cd06423">
    <property type="entry name" value="CESA_like"/>
    <property type="match status" value="1"/>
</dbReference>
<dbReference type="GO" id="GO:0016757">
    <property type="term" value="F:glycosyltransferase activity"/>
    <property type="evidence" value="ECO:0007669"/>
    <property type="project" value="UniProtKB-KW"/>
</dbReference>
<dbReference type="OrthoDB" id="9797391at2"/>
<name>A0A1G6H7Z1_9MICO</name>
<accession>A0A1G6H7Z1</accession>
<evidence type="ECO:0000256" key="2">
    <source>
        <dbReference type="ARBA" id="ARBA00022676"/>
    </source>
</evidence>
<feature type="transmembrane region" description="Helical" evidence="4">
    <location>
        <begin position="378"/>
        <end position="395"/>
    </location>
</feature>
<dbReference type="InterPro" id="IPR029044">
    <property type="entry name" value="Nucleotide-diphossugar_trans"/>
</dbReference>
<feature type="transmembrane region" description="Helical" evidence="4">
    <location>
        <begin position="447"/>
        <end position="470"/>
    </location>
</feature>
<dbReference type="Gene3D" id="3.90.550.10">
    <property type="entry name" value="Spore Coat Polysaccharide Biosynthesis Protein SpsA, Chain A"/>
    <property type="match status" value="1"/>
</dbReference>
<gene>
    <name evidence="5" type="ORF">SAMN05216410_0823</name>
</gene>
<feature type="transmembrane region" description="Helical" evidence="4">
    <location>
        <begin position="304"/>
        <end position="335"/>
    </location>
</feature>
<reference evidence="5 6" key="1">
    <citation type="submission" date="2016-09" db="EMBL/GenBank/DDBJ databases">
        <authorList>
            <person name="Capua I."/>
            <person name="De Benedictis P."/>
            <person name="Joannis T."/>
            <person name="Lombin L.H."/>
            <person name="Cattoli G."/>
        </authorList>
    </citation>
    <scope>NUCLEOTIDE SEQUENCE [LARGE SCALE GENOMIC DNA]</scope>
    <source>
        <strain evidence="5 6">ISLP-3</strain>
    </source>
</reference>
<keyword evidence="4" id="KW-0812">Transmembrane</keyword>
<protein>
    <submittedName>
        <fullName evidence="5">Glycosyltransferase, catalytic subunit of cellulose synthase and poly-beta-1,6-N-acetylglucosamine synthase</fullName>
    </submittedName>
</protein>
<sequence length="492" mass="54761">MEVLESIATWICLVFVATGAVTVAAGALQFLIIPFHGVRNHYDRTAAYFPRVAVVIPAWNEGAVIAASIDRLMRLEYPPESLRVYLVDDASTDDTPDVARAKELEYPGRVVHLRREVGGQGKSHTLNHGIREILTDDWMQALLIMDADVIYTPDSMRLLTRHLADPEVGAVTAYIKEGSADPNYMTRFIGYEYIAAQAAARRSQNVLGAVACLAGGAQLHSRENLEAIGGEIDMTSLAEDTFTTFRTQLAGRKVVFEPHAIVLAEEPGTVAALWKQRLRWSRGNVQITKEFKRLWFRPSRDHNLGAFTFGLFWFAILLLPVSMVLTSVGLVGLFLLDSEFARIIFEATWFLAGATYVYITALTVMIDGGTGRRSWREALFFPGAISLLVMITAFAPGLVERPLTQLLGWDLFDTVGWTLFAYAWISVSMLAAWLIKRVEQTRAGRWLAPGLVYLVGYGPILCAITFDAYIKEFRGAAQVWDKTEKTGRVRTS</sequence>
<keyword evidence="6" id="KW-1185">Reference proteome</keyword>
<feature type="transmembrane region" description="Helical" evidence="4">
    <location>
        <begin position="415"/>
        <end position="435"/>
    </location>
</feature>
<dbReference type="STRING" id="1814289.SAMN05216410_0823"/>
<evidence type="ECO:0000313" key="5">
    <source>
        <dbReference type="EMBL" id="SDB90407.1"/>
    </source>
</evidence>
<keyword evidence="3 5" id="KW-0808">Transferase</keyword>
<evidence type="ECO:0000256" key="4">
    <source>
        <dbReference type="SAM" id="Phobius"/>
    </source>
</evidence>
<organism evidence="5 6">
    <name type="scientific">Sanguibacter gelidistatuariae</name>
    <dbReference type="NCBI Taxonomy" id="1814289"/>
    <lineage>
        <taxon>Bacteria</taxon>
        <taxon>Bacillati</taxon>
        <taxon>Actinomycetota</taxon>
        <taxon>Actinomycetes</taxon>
        <taxon>Micrococcales</taxon>
        <taxon>Sanguibacteraceae</taxon>
        <taxon>Sanguibacter</taxon>
    </lineage>
</organism>
<keyword evidence="4" id="KW-0472">Membrane</keyword>
<comment type="similarity">
    <text evidence="1">Belongs to the glycosyltransferase 2 family.</text>
</comment>
<keyword evidence="4" id="KW-1133">Transmembrane helix</keyword>
<dbReference type="PANTHER" id="PTHR43630:SF1">
    <property type="entry name" value="POLY-BETA-1,6-N-ACETYL-D-GLUCOSAMINE SYNTHASE"/>
    <property type="match status" value="1"/>
</dbReference>
<dbReference type="PANTHER" id="PTHR43630">
    <property type="entry name" value="POLY-BETA-1,6-N-ACETYL-D-GLUCOSAMINE SYNTHASE"/>
    <property type="match status" value="1"/>
</dbReference>
<dbReference type="Pfam" id="PF13641">
    <property type="entry name" value="Glyco_tranf_2_3"/>
    <property type="match status" value="1"/>
</dbReference>
<evidence type="ECO:0000313" key="6">
    <source>
        <dbReference type="Proteomes" id="UP000199039"/>
    </source>
</evidence>
<feature type="transmembrane region" description="Helical" evidence="4">
    <location>
        <begin position="347"/>
        <end position="366"/>
    </location>
</feature>
<dbReference type="RefSeq" id="WP_093180987.1">
    <property type="nucleotide sequence ID" value="NZ_FMYH01000001.1"/>
</dbReference>
<dbReference type="AlphaFoldDB" id="A0A1G6H7Z1"/>
<dbReference type="SUPFAM" id="SSF53448">
    <property type="entry name" value="Nucleotide-diphospho-sugar transferases"/>
    <property type="match status" value="1"/>
</dbReference>
<evidence type="ECO:0000256" key="1">
    <source>
        <dbReference type="ARBA" id="ARBA00006739"/>
    </source>
</evidence>
<proteinExistence type="inferred from homology"/>